<keyword evidence="3 5" id="KW-0159">Chromosome partition</keyword>
<keyword evidence="4 5" id="KW-0131">Cell cycle</keyword>
<comment type="subcellular location">
    <subcellularLocation>
        <location evidence="5">Cytoplasm</location>
    </subcellularLocation>
    <text evidence="5">Associated with two foci at the outer edges of the nucleoid region in young cells, and at four foci within both cell halves in older cells.</text>
</comment>
<evidence type="ECO:0000256" key="5">
    <source>
        <dbReference type="HAMAP-Rule" id="MF_01804"/>
    </source>
</evidence>
<dbReference type="Proteomes" id="UP000256388">
    <property type="component" value="Unassembled WGS sequence"/>
</dbReference>
<dbReference type="OrthoDB" id="9806226at2"/>
<dbReference type="InterPro" id="IPR036388">
    <property type="entry name" value="WH-like_DNA-bd_sf"/>
</dbReference>
<comment type="subunit">
    <text evidence="5">Homodimer. Homodimerization may be required to stabilize the binding of ScpA to the Smc head domains. Component of a cohesin-like complex composed of ScpA, ScpB and the Smc homodimer, in which ScpA and ScpB bind to the head domain of Smc. The presence of the three proteins is required for the association of the complex with DNA.</text>
</comment>
<dbReference type="GO" id="GO:0005737">
    <property type="term" value="C:cytoplasm"/>
    <property type="evidence" value="ECO:0007669"/>
    <property type="project" value="UniProtKB-SubCell"/>
</dbReference>
<dbReference type="PIRSF" id="PIRSF019345">
    <property type="entry name" value="ScpB"/>
    <property type="match status" value="1"/>
</dbReference>
<evidence type="ECO:0000256" key="6">
    <source>
        <dbReference type="SAM" id="Coils"/>
    </source>
</evidence>
<dbReference type="GO" id="GO:0051301">
    <property type="term" value="P:cell division"/>
    <property type="evidence" value="ECO:0007669"/>
    <property type="project" value="UniProtKB-KW"/>
</dbReference>
<dbReference type="GO" id="GO:0006260">
    <property type="term" value="P:DNA replication"/>
    <property type="evidence" value="ECO:0007669"/>
    <property type="project" value="UniProtKB-UniRule"/>
</dbReference>
<keyword evidence="1 5" id="KW-0963">Cytoplasm</keyword>
<accession>A0A347ZT73</accession>
<evidence type="ECO:0000313" key="8">
    <source>
        <dbReference type="Proteomes" id="UP000256388"/>
    </source>
</evidence>
<keyword evidence="6" id="KW-0175">Coiled coil</keyword>
<dbReference type="InterPro" id="IPR036390">
    <property type="entry name" value="WH_DNA-bd_sf"/>
</dbReference>
<evidence type="ECO:0000256" key="4">
    <source>
        <dbReference type="ARBA" id="ARBA00023306"/>
    </source>
</evidence>
<dbReference type="PANTHER" id="PTHR34298">
    <property type="entry name" value="SEGREGATION AND CONDENSATION PROTEIN B"/>
    <property type="match status" value="1"/>
</dbReference>
<evidence type="ECO:0000256" key="2">
    <source>
        <dbReference type="ARBA" id="ARBA00022618"/>
    </source>
</evidence>
<keyword evidence="2 5" id="KW-0132">Cell division</keyword>
<dbReference type="SUPFAM" id="SSF46785">
    <property type="entry name" value="Winged helix' DNA-binding domain"/>
    <property type="match status" value="2"/>
</dbReference>
<dbReference type="Pfam" id="PF04079">
    <property type="entry name" value="SMC_ScpB"/>
    <property type="match status" value="1"/>
</dbReference>
<sequence>MKDLNEIKSERSLSAIIEALLFISTSPISITQIAKALDESEKNIQIALEELQQYYEESRGLMLQWHNKRVQLTTAPYMGELIENFLGVEVTTTLSQAALEALAIVAYRQPITRPEIEEVRGVNSDGVVRNLLSKGLIEEVGRREGVGRPVLYATTADFLSYFGLASLDDLPAFDVMPSEPPQNGPAILKD</sequence>
<dbReference type="RefSeq" id="WP_116224072.1">
    <property type="nucleotide sequence ID" value="NZ_AP018437.1"/>
</dbReference>
<gene>
    <name evidence="5" type="primary">scpB</name>
    <name evidence="7" type="ORF">DFR64_0790</name>
</gene>
<evidence type="ECO:0000256" key="3">
    <source>
        <dbReference type="ARBA" id="ARBA00022829"/>
    </source>
</evidence>
<comment type="function">
    <text evidence="5">Participates in chromosomal partition during cell division. May act via the formation of a condensin-like complex containing Smc and ScpA that pull DNA away from mid-cell into both cell halves.</text>
</comment>
<evidence type="ECO:0000256" key="1">
    <source>
        <dbReference type="ARBA" id="ARBA00022490"/>
    </source>
</evidence>
<comment type="caution">
    <text evidence="7">The sequence shown here is derived from an EMBL/GenBank/DDBJ whole genome shotgun (WGS) entry which is preliminary data.</text>
</comment>
<evidence type="ECO:0000313" key="7">
    <source>
        <dbReference type="EMBL" id="REG10921.1"/>
    </source>
</evidence>
<dbReference type="HAMAP" id="MF_01804">
    <property type="entry name" value="ScpB"/>
    <property type="match status" value="1"/>
</dbReference>
<dbReference type="InterPro" id="IPR005234">
    <property type="entry name" value="ScpB_csome_segregation"/>
</dbReference>
<comment type="similarity">
    <text evidence="5">Belongs to the ScpB family.</text>
</comment>
<name>A0A347ZT73_9CHLR</name>
<dbReference type="EMBL" id="QUMS01000001">
    <property type="protein sequence ID" value="REG10921.1"/>
    <property type="molecule type" value="Genomic_DNA"/>
</dbReference>
<organism evidence="7 8">
    <name type="scientific">Pelolinea submarina</name>
    <dbReference type="NCBI Taxonomy" id="913107"/>
    <lineage>
        <taxon>Bacteria</taxon>
        <taxon>Bacillati</taxon>
        <taxon>Chloroflexota</taxon>
        <taxon>Anaerolineae</taxon>
        <taxon>Anaerolineales</taxon>
        <taxon>Anaerolineaceae</taxon>
        <taxon>Pelolinea</taxon>
    </lineage>
</organism>
<dbReference type="GO" id="GO:0051304">
    <property type="term" value="P:chromosome separation"/>
    <property type="evidence" value="ECO:0007669"/>
    <property type="project" value="InterPro"/>
</dbReference>
<dbReference type="NCBIfam" id="TIGR00281">
    <property type="entry name" value="SMC-Scp complex subunit ScpB"/>
    <property type="match status" value="1"/>
</dbReference>
<dbReference type="PANTHER" id="PTHR34298:SF2">
    <property type="entry name" value="SEGREGATION AND CONDENSATION PROTEIN B"/>
    <property type="match status" value="1"/>
</dbReference>
<protein>
    <recommendedName>
        <fullName evidence="5">Segregation and condensation protein B</fullName>
    </recommendedName>
</protein>
<keyword evidence="8" id="KW-1185">Reference proteome</keyword>
<dbReference type="AlphaFoldDB" id="A0A347ZT73"/>
<proteinExistence type="inferred from homology"/>
<feature type="coiled-coil region" evidence="6">
    <location>
        <begin position="30"/>
        <end position="57"/>
    </location>
</feature>
<dbReference type="Gene3D" id="1.10.10.10">
    <property type="entry name" value="Winged helix-like DNA-binding domain superfamily/Winged helix DNA-binding domain"/>
    <property type="match status" value="2"/>
</dbReference>
<reference evidence="7 8" key="1">
    <citation type="submission" date="2018-08" db="EMBL/GenBank/DDBJ databases">
        <title>Genomic Encyclopedia of Type Strains, Phase IV (KMG-IV): sequencing the most valuable type-strain genomes for metagenomic binning, comparative biology and taxonomic classification.</title>
        <authorList>
            <person name="Goeker M."/>
        </authorList>
    </citation>
    <scope>NUCLEOTIDE SEQUENCE [LARGE SCALE GENOMIC DNA]</scope>
    <source>
        <strain evidence="7 8">DSM 23923</strain>
    </source>
</reference>